<evidence type="ECO:0000256" key="4">
    <source>
        <dbReference type="ARBA" id="ARBA00022801"/>
    </source>
</evidence>
<dbReference type="EMBL" id="LSRX01000023">
    <property type="protein sequence ID" value="OLQ13820.1"/>
    <property type="molecule type" value="Genomic_DNA"/>
</dbReference>
<dbReference type="PROSITE" id="PS50802">
    <property type="entry name" value="OTU"/>
    <property type="match status" value="1"/>
</dbReference>
<evidence type="ECO:0000256" key="7">
    <source>
        <dbReference type="SAM" id="MobiDB-lite"/>
    </source>
</evidence>
<feature type="region of interest" description="Disordered" evidence="7">
    <location>
        <begin position="334"/>
        <end position="358"/>
    </location>
</feature>
<proteinExistence type="predicted"/>
<keyword evidence="2" id="KW-0645">Protease</keyword>
<comment type="function">
    <text evidence="6">Hydrolase that can remove conjugated ubiquitin from proteins and may therefore play an important regulatory role at the level of protein turnover by preventing degradation.</text>
</comment>
<dbReference type="InterPro" id="IPR003903">
    <property type="entry name" value="UIM_dom"/>
</dbReference>
<keyword evidence="3 6" id="KW-0833">Ubl conjugation pathway</keyword>
<dbReference type="EC" id="3.4.19.12" evidence="6"/>
<evidence type="ECO:0000259" key="8">
    <source>
        <dbReference type="PROSITE" id="PS50802"/>
    </source>
</evidence>
<evidence type="ECO:0000256" key="1">
    <source>
        <dbReference type="ARBA" id="ARBA00000707"/>
    </source>
</evidence>
<evidence type="ECO:0000256" key="6">
    <source>
        <dbReference type="RuleBase" id="RU367104"/>
    </source>
</evidence>
<dbReference type="Proteomes" id="UP000186817">
    <property type="component" value="Unassembled WGS sequence"/>
</dbReference>
<dbReference type="PANTHER" id="PTHR13312:SF0">
    <property type="entry name" value="UBIQUITIN THIOESTERASE OTU1"/>
    <property type="match status" value="1"/>
</dbReference>
<organism evidence="9 10">
    <name type="scientific">Symbiodinium microadriaticum</name>
    <name type="common">Dinoflagellate</name>
    <name type="synonym">Zooxanthella microadriatica</name>
    <dbReference type="NCBI Taxonomy" id="2951"/>
    <lineage>
        <taxon>Eukaryota</taxon>
        <taxon>Sar</taxon>
        <taxon>Alveolata</taxon>
        <taxon>Dinophyceae</taxon>
        <taxon>Suessiales</taxon>
        <taxon>Symbiodiniaceae</taxon>
        <taxon>Symbiodinium</taxon>
    </lineage>
</organism>
<dbReference type="Pfam" id="PF02338">
    <property type="entry name" value="OTU"/>
    <property type="match status" value="1"/>
</dbReference>
<feature type="compositionally biased region" description="Basic and acidic residues" evidence="7">
    <location>
        <begin position="337"/>
        <end position="350"/>
    </location>
</feature>
<evidence type="ECO:0000256" key="5">
    <source>
        <dbReference type="ARBA" id="ARBA00022807"/>
    </source>
</evidence>
<dbReference type="Gene3D" id="3.90.70.80">
    <property type="match status" value="1"/>
</dbReference>
<evidence type="ECO:0000313" key="9">
    <source>
        <dbReference type="EMBL" id="OLQ13820.1"/>
    </source>
</evidence>
<comment type="caution">
    <text evidence="9">The sequence shown here is derived from an EMBL/GenBank/DDBJ whole genome shotgun (WGS) entry which is preliminary data.</text>
</comment>
<evidence type="ECO:0000313" key="10">
    <source>
        <dbReference type="Proteomes" id="UP000186817"/>
    </source>
</evidence>
<dbReference type="GO" id="GO:0036503">
    <property type="term" value="P:ERAD pathway"/>
    <property type="evidence" value="ECO:0007669"/>
    <property type="project" value="TreeGrafter"/>
</dbReference>
<keyword evidence="6" id="KW-0963">Cytoplasm</keyword>
<keyword evidence="4 6" id="KW-0378">Hydrolase</keyword>
<dbReference type="AlphaFoldDB" id="A0A1Q9F2A2"/>
<protein>
    <recommendedName>
        <fullName evidence="6">Ubiquitin thioesterase OTU</fullName>
        <ecNumber evidence="6">3.4.19.12</ecNumber>
    </recommendedName>
</protein>
<dbReference type="PROSITE" id="PS50330">
    <property type="entry name" value="UIM"/>
    <property type="match status" value="1"/>
</dbReference>
<dbReference type="InterPro" id="IPR038765">
    <property type="entry name" value="Papain-like_cys_pep_sf"/>
</dbReference>
<feature type="domain" description="OTU" evidence="8">
    <location>
        <begin position="682"/>
        <end position="805"/>
    </location>
</feature>
<dbReference type="PANTHER" id="PTHR13312">
    <property type="entry name" value="HIV-INDUCED PROTEIN-7-LIKE PROTEASE"/>
    <property type="match status" value="1"/>
</dbReference>
<name>A0A1Q9F2A2_SYMMI</name>
<dbReference type="InterPro" id="IPR057766">
    <property type="entry name" value="Znf-C2H2_OTU1-like_C"/>
</dbReference>
<dbReference type="CDD" id="cd22745">
    <property type="entry name" value="OTU_OTU1"/>
    <property type="match status" value="1"/>
</dbReference>
<feature type="region of interest" description="Disordered" evidence="7">
    <location>
        <begin position="510"/>
        <end position="546"/>
    </location>
</feature>
<dbReference type="InterPro" id="IPR003323">
    <property type="entry name" value="OTU_dom"/>
</dbReference>
<comment type="subcellular location">
    <subcellularLocation>
        <location evidence="6">Cytoplasm</location>
    </subcellularLocation>
</comment>
<evidence type="ECO:0000256" key="2">
    <source>
        <dbReference type="ARBA" id="ARBA00022670"/>
    </source>
</evidence>
<comment type="catalytic activity">
    <reaction evidence="1 6">
        <text>Thiol-dependent hydrolysis of ester, thioester, amide, peptide and isopeptide bonds formed by the C-terminal Gly of ubiquitin (a 76-residue protein attached to proteins as an intracellular targeting signal).</text>
        <dbReference type="EC" id="3.4.19.12"/>
    </reaction>
</comment>
<dbReference type="OrthoDB" id="65596at2759"/>
<keyword evidence="10" id="KW-1185">Reference proteome</keyword>
<sequence length="883" mass="99695">MLRRGAIKITLLDNVTLTLGCVRFTVITRSGRYMLQPARSNYLNRTLSPLAATIPVFPIEVRRVRKFLVSADEIRGNRLYNGIAETVGEEYLKVVCFFLANASRSDQTRPRTLHLSGPASARKSTLVSLLHPMPRGVLAQDPLAIPYALAIERFCPRESSADDNPENFEVDDAKTFRLSHTMPASMSVEELDAEMSRAGHADVEFAVKLQAAPRLRTALWVKAYLEAGWGIHPSIHMFMRFLKLLYPWAMPKHLRMFDRLWMFQQAECLMLMTWQAKVWCQLTKRRNLEIIRRLRNPALGSASSLTPGDRHVVGITPIAKELIHLLCLQPLQPPGQEKQHHQEEHLHRQQEQQVYSSQPVIPQAEMENIIKDIFRSRQEEGTANSLVRSFDASGDGVPWLAEFLQAYVEEEQRHVTLEEDRFEYGAHRLRANSVSLHAALPIAPQDEWEKWNSFFDRVDQDEDGSWVRLHLSGGTASLQQLGGELLLAVLDPETRFSLFLLSARASPGEEGEEREWDWEREPEQEQQQQQQQQQQKQPYKAKIPSRKSSTLVLSREHARPAQVVHMVDLEASAIHCSQCAAVETRARMALAGRWRRAFRVLPSALDRLPPRFPPDLLAREWCAYLPTHAATACFYFLAFLFYELLSAISPTMSDEDADLAAAIALSMADAAHTTQEPRQGKMARHVIDADNSCLFNSIAYALEGRATDKAPTLRETVAAIILSSPDVWTEVVLGKSPEEYADWIQSPEHWGGGIELAVLSDHYEAEIAAFDCQSLRVDIFGEGKGYQQRALLIYDGIHYDVLVREPLPGDTEEVALFSVADATALEEARQIAKEANSKRNFTDTGNFTLRCLVCQKGLVGQTDAVQHAQATGHTNFAEYSRFC</sequence>
<dbReference type="GO" id="GO:0005829">
    <property type="term" value="C:cytosol"/>
    <property type="evidence" value="ECO:0007669"/>
    <property type="project" value="TreeGrafter"/>
</dbReference>
<accession>A0A1Q9F2A2</accession>
<gene>
    <name evidence="9" type="primary">YOD1</name>
    <name evidence="9" type="ORF">AK812_SmicGene2144</name>
</gene>
<dbReference type="SUPFAM" id="SSF54001">
    <property type="entry name" value="Cysteine proteinases"/>
    <property type="match status" value="1"/>
</dbReference>
<dbReference type="GO" id="GO:0004843">
    <property type="term" value="F:cysteine-type deubiquitinase activity"/>
    <property type="evidence" value="ECO:0007669"/>
    <property type="project" value="UniProtKB-UniRule"/>
</dbReference>
<evidence type="ECO:0000256" key="3">
    <source>
        <dbReference type="ARBA" id="ARBA00022786"/>
    </source>
</evidence>
<keyword evidence="5 6" id="KW-0788">Thiol protease</keyword>
<dbReference type="GO" id="GO:0005634">
    <property type="term" value="C:nucleus"/>
    <property type="evidence" value="ECO:0007669"/>
    <property type="project" value="TreeGrafter"/>
</dbReference>
<dbReference type="GO" id="GO:0030968">
    <property type="term" value="P:endoplasmic reticulum unfolded protein response"/>
    <property type="evidence" value="ECO:0007669"/>
    <property type="project" value="TreeGrafter"/>
</dbReference>
<feature type="compositionally biased region" description="Low complexity" evidence="7">
    <location>
        <begin position="525"/>
        <end position="535"/>
    </location>
</feature>
<dbReference type="Pfam" id="PF24560">
    <property type="entry name" value="zf-C2H2_OTU1_C"/>
    <property type="match status" value="1"/>
</dbReference>
<dbReference type="GO" id="GO:0016579">
    <property type="term" value="P:protein deubiquitination"/>
    <property type="evidence" value="ECO:0007669"/>
    <property type="project" value="TreeGrafter"/>
</dbReference>
<reference evidence="9 10" key="1">
    <citation type="submission" date="2016-02" db="EMBL/GenBank/DDBJ databases">
        <title>Genome analysis of coral dinoflagellate symbionts highlights evolutionary adaptations to a symbiotic lifestyle.</title>
        <authorList>
            <person name="Aranda M."/>
            <person name="Li Y."/>
            <person name="Liew Y.J."/>
            <person name="Baumgarten S."/>
            <person name="Simakov O."/>
            <person name="Wilson M."/>
            <person name="Piel J."/>
            <person name="Ashoor H."/>
            <person name="Bougouffa S."/>
            <person name="Bajic V.B."/>
            <person name="Ryu T."/>
            <person name="Ravasi T."/>
            <person name="Bayer T."/>
            <person name="Micklem G."/>
            <person name="Kim H."/>
            <person name="Bhak J."/>
            <person name="Lajeunesse T.C."/>
            <person name="Voolstra C.R."/>
        </authorList>
    </citation>
    <scope>NUCLEOTIDE SEQUENCE [LARGE SCALE GENOMIC DNA]</scope>
    <source>
        <strain evidence="9 10">CCMP2467</strain>
    </source>
</reference>